<gene>
    <name evidence="3" type="ORF">D6D21_03177</name>
</gene>
<protein>
    <recommendedName>
        <fullName evidence="2">Enoyl reductase (ER) domain-containing protein</fullName>
    </recommendedName>
</protein>
<dbReference type="CDD" id="cd08276">
    <property type="entry name" value="MDR7"/>
    <property type="match status" value="1"/>
</dbReference>
<dbReference type="Pfam" id="PF00107">
    <property type="entry name" value="ADH_zinc_N"/>
    <property type="match status" value="1"/>
</dbReference>
<reference evidence="3 4" key="1">
    <citation type="submission" date="2018-10" db="EMBL/GenBank/DDBJ databases">
        <title>Fifty Aureobasidium pullulans genomes reveal a recombining polyextremotolerant generalist.</title>
        <authorList>
            <person name="Gostincar C."/>
            <person name="Turk M."/>
            <person name="Zajc J."/>
            <person name="Gunde-Cimerman N."/>
        </authorList>
    </citation>
    <scope>NUCLEOTIDE SEQUENCE [LARGE SCALE GENOMIC DNA]</scope>
    <source>
        <strain evidence="3 4">EXF-10796</strain>
    </source>
</reference>
<name>A0AB74J3P1_AURPU</name>
<dbReference type="Proteomes" id="UP000309076">
    <property type="component" value="Unassembled WGS sequence"/>
</dbReference>
<dbReference type="InterPro" id="IPR036291">
    <property type="entry name" value="NAD(P)-bd_dom_sf"/>
</dbReference>
<dbReference type="CDD" id="cd12148">
    <property type="entry name" value="fungal_TF_MHR"/>
    <property type="match status" value="1"/>
</dbReference>
<dbReference type="SUPFAM" id="SSF51735">
    <property type="entry name" value="NAD(P)-binding Rossmann-fold domains"/>
    <property type="match status" value="1"/>
</dbReference>
<dbReference type="InterPro" id="IPR007219">
    <property type="entry name" value="XnlR_reg_dom"/>
</dbReference>
<keyword evidence="1" id="KW-0539">Nucleus</keyword>
<dbReference type="EMBL" id="QZAM01000043">
    <property type="protein sequence ID" value="THW47908.1"/>
    <property type="molecule type" value="Genomic_DNA"/>
</dbReference>
<evidence type="ECO:0000313" key="4">
    <source>
        <dbReference type="Proteomes" id="UP000309076"/>
    </source>
</evidence>
<sequence length="824" mass="90901">MDNYLGLFNTGDLNLDWNDMDLAQTEAQDPMGIQAEPGTLLFDIPVDLSAEFQDSGVSSGCDTTHSTSDISEVQARNHEQLQLAIHQHLPYFLMPSQQSIMRYLDGYVEDFNQDLPFIHLPTLALEDCSPETMLAMAAIGAYQRFERSKSHELFHASKTIALSNLRAWQKINEQGTQKSRPDGLEMRTMDDVFDLQRHTAMESLRALLLLGFYGMWGEINAITKEILDFQPLMIEVARHYGLTEHSEPRGPTTTWIDWVHEEQDRRTKLALFCFFNLQTVMHNVPSPTLCSEWQLCMPCSTEQWEAQSETEWLAVRMQQTQPMAFQDSFRALLSAVETPKIISSPNTSEFGCTILALALLQRIYYIRQLHTATGDTMGQEAITELQRAIQSLESTYTSSLGSVSKLRDAKLHYSNIMAYQDLAFVRLHADLGIHGLLQSRAPQEIARSLRVASDKTHGSVYSLLPLQRSIHQLKVAVNIGIAYVSHVSEHFSSVPQALSVLECGVFLSRWLFYIAAEGCDSSPPLEELQAIHCLQSMIKEIAVSVPEVAMAATSTATCFELGIMVLRTWAHVLTAKTRWPLVAILGKSLNLYADMIEYVAVPASAVIKLPAGSDISTASWASTVCTGVTAWNCLYGNIPLRPGQTVLLQGTGGVSMTALQIAKAAGATTIITSSSDEKLQYVKKNFGVDHTINYKTTPNWAEEARKLTNGSGVDYIIEDGGSGTIKQSLEAITMGGNIPVVGFLSAAKQEDMPDVAGLALSKGCVVRGITVGSTQLLEEAIRFFSTRNVAVPVDKVFGSSREEVIKAFEYLTGGSHVGKVCIDF</sequence>
<evidence type="ECO:0000313" key="3">
    <source>
        <dbReference type="EMBL" id="THW47908.1"/>
    </source>
</evidence>
<dbReference type="PANTHER" id="PTHR45033">
    <property type="match status" value="1"/>
</dbReference>
<dbReference type="GO" id="GO:0003677">
    <property type="term" value="F:DNA binding"/>
    <property type="evidence" value="ECO:0007669"/>
    <property type="project" value="InterPro"/>
</dbReference>
<dbReference type="GO" id="GO:0008270">
    <property type="term" value="F:zinc ion binding"/>
    <property type="evidence" value="ECO:0007669"/>
    <property type="project" value="InterPro"/>
</dbReference>
<feature type="domain" description="Enoyl reductase (ER)" evidence="2">
    <location>
        <begin position="526"/>
        <end position="822"/>
    </location>
</feature>
<dbReference type="AlphaFoldDB" id="A0AB74J3P1"/>
<dbReference type="InterPro" id="IPR013149">
    <property type="entry name" value="ADH-like_C"/>
</dbReference>
<dbReference type="SMART" id="SM00829">
    <property type="entry name" value="PKS_ER"/>
    <property type="match status" value="1"/>
</dbReference>
<dbReference type="GO" id="GO:0006351">
    <property type="term" value="P:DNA-templated transcription"/>
    <property type="evidence" value="ECO:0007669"/>
    <property type="project" value="InterPro"/>
</dbReference>
<dbReference type="InterPro" id="IPR020843">
    <property type="entry name" value="ER"/>
</dbReference>
<dbReference type="InterPro" id="IPR052711">
    <property type="entry name" value="Zinc_ADH-like"/>
</dbReference>
<evidence type="ECO:0000259" key="2">
    <source>
        <dbReference type="SMART" id="SM00829"/>
    </source>
</evidence>
<evidence type="ECO:0000256" key="1">
    <source>
        <dbReference type="ARBA" id="ARBA00023242"/>
    </source>
</evidence>
<accession>A0AB74J3P1</accession>
<organism evidence="3 4">
    <name type="scientific">Aureobasidium pullulans</name>
    <name type="common">Black yeast</name>
    <name type="synonym">Pullularia pullulans</name>
    <dbReference type="NCBI Taxonomy" id="5580"/>
    <lineage>
        <taxon>Eukaryota</taxon>
        <taxon>Fungi</taxon>
        <taxon>Dikarya</taxon>
        <taxon>Ascomycota</taxon>
        <taxon>Pezizomycotina</taxon>
        <taxon>Dothideomycetes</taxon>
        <taxon>Dothideomycetidae</taxon>
        <taxon>Dothideales</taxon>
        <taxon>Saccotheciaceae</taxon>
        <taxon>Aureobasidium</taxon>
    </lineage>
</organism>
<dbReference type="Gene3D" id="3.40.50.720">
    <property type="entry name" value="NAD(P)-binding Rossmann-like Domain"/>
    <property type="match status" value="1"/>
</dbReference>
<comment type="caution">
    <text evidence="3">The sequence shown here is derived from an EMBL/GenBank/DDBJ whole genome shotgun (WGS) entry which is preliminary data.</text>
</comment>
<dbReference type="Gene3D" id="3.90.180.10">
    <property type="entry name" value="Medium-chain alcohol dehydrogenases, catalytic domain"/>
    <property type="match status" value="1"/>
</dbReference>
<dbReference type="Pfam" id="PF04082">
    <property type="entry name" value="Fungal_trans"/>
    <property type="match status" value="1"/>
</dbReference>
<dbReference type="PANTHER" id="PTHR45033:SF2">
    <property type="entry name" value="ZINC-TYPE ALCOHOL DEHYDROGENASE-LIKE PROTEIN C1773.06C"/>
    <property type="match status" value="1"/>
</dbReference>
<proteinExistence type="predicted"/>
<dbReference type="GO" id="GO:0016491">
    <property type="term" value="F:oxidoreductase activity"/>
    <property type="evidence" value="ECO:0007669"/>
    <property type="project" value="InterPro"/>
</dbReference>